<evidence type="ECO:0000313" key="2">
    <source>
        <dbReference type="EMBL" id="PTL86709.1"/>
    </source>
</evidence>
<dbReference type="Pfam" id="PF13087">
    <property type="entry name" value="AAA_12"/>
    <property type="match status" value="1"/>
</dbReference>
<proteinExistence type="predicted"/>
<dbReference type="InterPro" id="IPR049468">
    <property type="entry name" value="Restrct_endonuc-II-like_dom"/>
</dbReference>
<dbReference type="SUPFAM" id="SSF52980">
    <property type="entry name" value="Restriction endonuclease-like"/>
    <property type="match status" value="1"/>
</dbReference>
<dbReference type="Pfam" id="PF13195">
    <property type="entry name" value="DUF4011"/>
    <property type="match status" value="1"/>
</dbReference>
<feature type="domain" description="RAP" evidence="1">
    <location>
        <begin position="1715"/>
        <end position="1769"/>
    </location>
</feature>
<accession>A0A2T4VY54</accession>
<gene>
    <name evidence="2" type="ORF">C4617_02525</name>
</gene>
<dbReference type="GO" id="GO:0004386">
    <property type="term" value="F:helicase activity"/>
    <property type="evidence" value="ECO:0007669"/>
    <property type="project" value="InterPro"/>
</dbReference>
<dbReference type="NCBIfam" id="NF042953">
    <property type="entry name" value="Hhe_antiphage"/>
    <property type="match status" value="1"/>
</dbReference>
<dbReference type="FunFam" id="3.40.960.10:FF:000002">
    <property type="entry name" value="DNA helicase related protein"/>
    <property type="match status" value="1"/>
</dbReference>
<dbReference type="PANTHER" id="PTHR10887:SF495">
    <property type="entry name" value="HELICASE SENATAXIN ISOFORM X1-RELATED"/>
    <property type="match status" value="1"/>
</dbReference>
<dbReference type="Pfam" id="PF13086">
    <property type="entry name" value="AAA_11"/>
    <property type="match status" value="2"/>
</dbReference>
<dbReference type="Pfam" id="PF18741">
    <property type="entry name" value="MTES_1575"/>
    <property type="match status" value="1"/>
</dbReference>
<protein>
    <recommendedName>
        <fullName evidence="1">RAP domain-containing protein</fullName>
    </recommendedName>
</protein>
<dbReference type="Proteomes" id="UP000240811">
    <property type="component" value="Unassembled WGS sequence"/>
</dbReference>
<dbReference type="Gene3D" id="3.40.960.10">
    <property type="entry name" value="VSR Endonuclease"/>
    <property type="match status" value="1"/>
</dbReference>
<sequence>MGEQFRVDNSKRKYVMQSLEEMRRKLLDLTIRNKLLNFPIDQTSSSLRILNTSPNHIYQYIFSEEVMKFASLPVPTRKQIQEYKLSNIGDYRSIDEKVWADKLGIYINYDLPMEYKFDDEEKNYQTLKNARDLLVKHLKNQDSPIDINEIEKQIGIGLNKLTALIKNNGYTDIEDFMRSIQDGEPLKSRHFHHRLAANHMQTFHFPENLDVILRSINEKSHNSIRETGTSILYIVLGFLEWYEADDYDNPRLAPLFIMPVSLEKGNLASQQEISQYNLRYTGEEILLNFSLKEKLQNDFGIVLPPITEGTWPEDYFLKVHDIIEKSKPHWSIRRYVVLGLLNFSKMLMCLDLDHTRWPEGKDSILNHEIIQRLFIAQSSDNDKTSTDCSHKDVEYNIDEIKDIHDNFPLIDDADSSQHSALIDVINGKNLVIEGPPGTGKSQTITNIIAIAMLHGKKVLFCAQKMAAIEVVKQRLEKAGLGDFCLELHSHKAHKRAVLEDLRKCVYNRNIKENPKEIDVETTRYEELKEQLNLYAKEINQPWQNTELTIHQILMGVSRYRFELNLDPAKLHIDGLSGKNADRLFRSRLEDQVKTFRDAVLEFHKHAGENAQLTDHPWYGVHSSDIHVLNCRRAISSLGNWHSALTDWQKDYYSFLDRYAIQDKRHQSLCWQEHLIDAVDQMPMLSKSVCFEAFKKFDDDSISFIQQWIEEFNRIRDDFIDIKSYLAPKRLDDLRAFKDIPVFPSVYEEFGICMNSSFSDVSNIISSLKEIMISCEKYWTSFSELIQDFPPAFANKIIANRQGFQNAVLIMDLAVELPVSLLRYRDSLFCNDGIDSVLEELSERLDSLNLLRESLDDVFNIKKLPSAEVLKSLNKDLHSSGLFSSFSASWKQAKKSLLGLAKNPSISWNTLYAQLPNAHQFVVELNKLDKRNFANTLGEHYQGLSTDIVALQKIRGWYRRVRQIWNDNSELSSVPINGFLILDSQLFKGIQKLQREGLSKKIIKLLDRIVELEQALSKQKILQDSTSIFVGENNIFNPLIQKLSSELTPLRSWFKGDHILLQEAKEIREKLYKIQQQRLSLEERLLAKGWFGEDIKPNVIDAYSKDSTKFLEVINSTLEFKISIMENVTFDAFITGINHVHDSNSYKNLVKDLQHLKNIWQKHISKREVFIKDTQLDISQWMLRCDDDLTKLIARNYEAISKPRWLNGWINLMHMVQEMQDKGLKSIQEAVFNSTLDIKKLEEGVLVAIYNQLANDILMDKPNLMHYSGVKLTSRQKRFREYDKRVQLLQRMRISSVIGNQNIVQGVSGGRKSDYTELSLIRSELGKKTRNIPIRQLISRAKNSLLQLKPCFMMSPMSVANYLEPGDINFDLVIMDESSQIKPEDALGVIARGKQIVVVGDPKQLPPTRFFDYDNDGQDYDEEVAAVSQTESILDALLPLFSMRRLQWHYRSLNENLIACSNYHFYDNSLIVFPSPYTNVDRYGIGFTHIKNGIMKDKCNPEEAKIIALAVRDHAIKYPQESLGVVAMNAKQRDEIENAINKLCRNDSEVEQAISKLRTNTDPFFIKNLENVQGDERDTIFISFTYGPNESGGRIFQRFGPINSDVGWRRLNVLFTRARKRINVFSTMRYLDVLVDSDSKRGVRVMRDFLRFAETGFMEHAPKDTNKKSDSDFAVSVMNELRKAGFSCDSQLGNMGFSIDVAVRDPSNPDQYLMGIECDGEIYNSAKSARDRDRLRHEVLERMGWKIRRIWSVDWFSNPDEVLEPIIRDLRKFTSKSHAVN</sequence>
<dbReference type="PANTHER" id="PTHR10887">
    <property type="entry name" value="DNA2/NAM7 HELICASE FAMILY"/>
    <property type="match status" value="1"/>
</dbReference>
<dbReference type="InterPro" id="IPR045055">
    <property type="entry name" value="DNA2/NAM7-like"/>
</dbReference>
<dbReference type="InterPro" id="IPR027417">
    <property type="entry name" value="P-loop_NTPase"/>
</dbReference>
<dbReference type="InterPro" id="IPR025103">
    <property type="entry name" value="DUF4011"/>
</dbReference>
<dbReference type="InterPro" id="IPR013584">
    <property type="entry name" value="RAP"/>
</dbReference>
<dbReference type="CDD" id="cd18808">
    <property type="entry name" value="SF1_C_Upf1"/>
    <property type="match status" value="1"/>
</dbReference>
<dbReference type="InterPro" id="IPR041679">
    <property type="entry name" value="DNA2/NAM7-like_C"/>
</dbReference>
<comment type="caution">
    <text evidence="2">The sequence shown here is derived from an EMBL/GenBank/DDBJ whole genome shotgun (WGS) entry which is preliminary data.</text>
</comment>
<organism evidence="2 3">
    <name type="scientific">Candidatus Liberibacter europaeus</name>
    <dbReference type="NCBI Taxonomy" id="744859"/>
    <lineage>
        <taxon>Bacteria</taxon>
        <taxon>Pseudomonadati</taxon>
        <taxon>Pseudomonadota</taxon>
        <taxon>Alphaproteobacteria</taxon>
        <taxon>Hyphomicrobiales</taxon>
        <taxon>Rhizobiaceae</taxon>
        <taxon>Liberibacter</taxon>
    </lineage>
</organism>
<evidence type="ECO:0000313" key="3">
    <source>
        <dbReference type="Proteomes" id="UP000240811"/>
    </source>
</evidence>
<dbReference type="InterPro" id="IPR011335">
    <property type="entry name" value="Restrct_endonuc-II-like"/>
</dbReference>
<dbReference type="SUPFAM" id="SSF52540">
    <property type="entry name" value="P-loop containing nucleoside triphosphate hydrolases"/>
    <property type="match status" value="1"/>
</dbReference>
<reference evidence="3" key="1">
    <citation type="submission" date="2018-02" db="EMBL/GenBank/DDBJ databases">
        <title>Genome sequence of Candidatus Liberibacter europaeus.</title>
        <authorList>
            <person name="Frampton R.A."/>
            <person name="Thompson S.M."/>
            <person name="David C."/>
            <person name="Addison S.M."/>
            <person name="Smith G.R."/>
        </authorList>
    </citation>
    <scope>NUCLEOTIDE SEQUENCE [LARGE SCALE GENOMIC DNA]</scope>
</reference>
<dbReference type="SMART" id="SM00952">
    <property type="entry name" value="RAP"/>
    <property type="match status" value="1"/>
</dbReference>
<name>A0A2T4VY54_9HYPH</name>
<evidence type="ECO:0000259" key="1">
    <source>
        <dbReference type="SMART" id="SM00952"/>
    </source>
</evidence>
<dbReference type="EMBL" id="PSQJ01000002">
    <property type="protein sequence ID" value="PTL86709.1"/>
    <property type="molecule type" value="Genomic_DNA"/>
</dbReference>
<dbReference type="InterPro" id="IPR041677">
    <property type="entry name" value="DNA2/NAM7_AAA_11"/>
</dbReference>
<dbReference type="Gene3D" id="3.40.50.300">
    <property type="entry name" value="P-loop containing nucleotide triphosphate hydrolases"/>
    <property type="match status" value="3"/>
</dbReference>
<dbReference type="InterPro" id="IPR047187">
    <property type="entry name" value="SF1_C_Upf1"/>
</dbReference>